<feature type="transmembrane region" description="Helical" evidence="2">
    <location>
        <begin position="278"/>
        <end position="296"/>
    </location>
</feature>
<feature type="transmembrane region" description="Helical" evidence="2">
    <location>
        <begin position="451"/>
        <end position="469"/>
    </location>
</feature>
<sequence length="726" mass="79692">MLAFALMTFSTPRPEFEPGNSSASAPQQSAAPQGEAADSAGSDRENTRAQNAATTTLRRPQAVGVHRETFKTPKLSGAEITFLTTCLAAITAGIFAFWAGWTRKWISDDGLIVLRTVRNLLAGNGPVFNAGERVEANTSTLWQYCIYVVALVTDLRLEDIALWLALIFTTAAAVIGVLGTAHLHRKKVALMLPAGIIGYFSLSPARDFATSGLEWGLAIFWISVQWLLLVLWATSGPREQGARIQGAGAKGTGLANNNFVRAGGITYLLAFWSGLSWLVRPELALYGGLTGLLLLISAPRWRVMLGILAVALPIPGAYQIFRMGYYGLMVPHTAVAKSASDAVWGTGWAYVEDFTGPYNLWLGLALLLGAAAFTVWRVDARVQFPQGRLGLRTPGMSITVIVICALVHFLYVIRVGGDFMHGRMLLLPLFAILLPVAVIPISVINRSWQDFAALAMVFATWAWSTVIFVQGHPWENTGQNVVDERDFWIDFTNREPGDAPLYAEDFLGADSLNDYVEVMRDQTLAQPTGQQLSILTMDNPSEFSWITTPRVEGTEAGDLANLPPTIFHVNLGMTSMNAPLNVRITDLIGLATPLAARQPRIEGGRIGHDKLMALEWQVAESATPLAYSPGWLDGEKIYQARQALRHPELVHLFQTYREPMSYHRFVDNIKFALTEGRTLEISDEPADLLKDFQATPAEDQQGLPEISWPVDIKLDEPRGEPLYASQ</sequence>
<evidence type="ECO:0000256" key="1">
    <source>
        <dbReference type="SAM" id="MobiDB-lite"/>
    </source>
</evidence>
<dbReference type="Pfam" id="PF26371">
    <property type="entry name" value="AftB_C"/>
    <property type="match status" value="1"/>
</dbReference>
<feature type="region of interest" description="Disordered" evidence="1">
    <location>
        <begin position="693"/>
        <end position="726"/>
    </location>
</feature>
<dbReference type="Proteomes" id="UP000011760">
    <property type="component" value="Chromosome"/>
</dbReference>
<feature type="transmembrane region" description="Helical" evidence="2">
    <location>
        <begin position="303"/>
        <end position="321"/>
    </location>
</feature>
<dbReference type="STRING" id="1121353.H924_12105"/>
<feature type="transmembrane region" description="Helical" evidence="2">
    <location>
        <begin position="80"/>
        <end position="101"/>
    </location>
</feature>
<dbReference type="PATRIC" id="fig|1121353.3.peg.2474"/>
<gene>
    <name evidence="4" type="ORF">H924_12105</name>
</gene>
<dbReference type="AlphaFoldDB" id="M1UNM1"/>
<keyword evidence="2" id="KW-0812">Transmembrane</keyword>
<proteinExistence type="predicted"/>
<evidence type="ECO:0000313" key="4">
    <source>
        <dbReference type="EMBL" id="AGG67844.1"/>
    </source>
</evidence>
<dbReference type="InterPro" id="IPR058983">
    <property type="entry name" value="AftB_C"/>
</dbReference>
<dbReference type="InterPro" id="IPR048243">
    <property type="entry name" value="AftB-like"/>
</dbReference>
<protein>
    <recommendedName>
        <fullName evidence="3">Terminal beta-(1-&gt;2)-arabinofuranosyltransferase C-terminal domain-containing protein</fullName>
    </recommendedName>
</protein>
<evidence type="ECO:0000259" key="3">
    <source>
        <dbReference type="Pfam" id="PF26371"/>
    </source>
</evidence>
<feature type="region of interest" description="Disordered" evidence="1">
    <location>
        <begin position="7"/>
        <end position="58"/>
    </location>
</feature>
<keyword evidence="2" id="KW-0472">Membrane</keyword>
<name>M1UNM1_9CORY</name>
<evidence type="ECO:0000313" key="5">
    <source>
        <dbReference type="Proteomes" id="UP000011760"/>
    </source>
</evidence>
<feature type="transmembrane region" description="Helical" evidence="2">
    <location>
        <begin position="160"/>
        <end position="181"/>
    </location>
</feature>
<feature type="transmembrane region" description="Helical" evidence="2">
    <location>
        <begin position="425"/>
        <end position="444"/>
    </location>
</feature>
<feature type="transmembrane region" description="Helical" evidence="2">
    <location>
        <begin position="396"/>
        <end position="413"/>
    </location>
</feature>
<feature type="compositionally biased region" description="Low complexity" evidence="1">
    <location>
        <begin position="21"/>
        <end position="33"/>
    </location>
</feature>
<keyword evidence="2" id="KW-1133">Transmembrane helix</keyword>
<feature type="transmembrane region" description="Helical" evidence="2">
    <location>
        <begin position="188"/>
        <end position="206"/>
    </location>
</feature>
<feature type="transmembrane region" description="Helical" evidence="2">
    <location>
        <begin position="254"/>
        <end position="272"/>
    </location>
</feature>
<dbReference type="NCBIfam" id="NF041480">
    <property type="entry name" value="flag_mot_ctl_ZomB"/>
    <property type="match status" value="1"/>
</dbReference>
<feature type="domain" description="Terminal beta-(1-&gt;2)-arabinofuranosyltransferase C-terminal" evidence="3">
    <location>
        <begin position="510"/>
        <end position="690"/>
    </location>
</feature>
<dbReference type="EMBL" id="CP004354">
    <property type="protein sequence ID" value="AGG67844.1"/>
    <property type="molecule type" value="Genomic_DNA"/>
</dbReference>
<dbReference type="KEGG" id="ccn:H924_12105"/>
<feature type="compositionally biased region" description="Polar residues" evidence="1">
    <location>
        <begin position="48"/>
        <end position="58"/>
    </location>
</feature>
<reference evidence="4 5" key="1">
    <citation type="submission" date="2013-02" db="EMBL/GenBank/DDBJ databases">
        <title>The complete genome sequence of Corynebacterium callunae DSM 20147.</title>
        <authorList>
            <person name="Ruckert C."/>
            <person name="Albersmeier A."/>
            <person name="Kalinowski J."/>
        </authorList>
    </citation>
    <scope>NUCLEOTIDE SEQUENCE [LARGE SCALE GENOMIC DNA]</scope>
    <source>
        <strain evidence="4 5">DSM 20147</strain>
    </source>
</reference>
<dbReference type="eggNOG" id="COG1807">
    <property type="taxonomic scope" value="Bacteria"/>
</dbReference>
<dbReference type="HOGENOM" id="CLU_423257_0_0_11"/>
<evidence type="ECO:0000256" key="2">
    <source>
        <dbReference type="SAM" id="Phobius"/>
    </source>
</evidence>
<feature type="transmembrane region" description="Helical" evidence="2">
    <location>
        <begin position="358"/>
        <end position="376"/>
    </location>
</feature>
<accession>M1UNM1</accession>
<feature type="transmembrane region" description="Helical" evidence="2">
    <location>
        <begin position="212"/>
        <end position="233"/>
    </location>
</feature>
<keyword evidence="5" id="KW-1185">Reference proteome</keyword>
<organism evidence="4 5">
    <name type="scientific">Corynebacterium callunae DSM 20147</name>
    <dbReference type="NCBI Taxonomy" id="1121353"/>
    <lineage>
        <taxon>Bacteria</taxon>
        <taxon>Bacillati</taxon>
        <taxon>Actinomycetota</taxon>
        <taxon>Actinomycetes</taxon>
        <taxon>Mycobacteriales</taxon>
        <taxon>Corynebacteriaceae</taxon>
        <taxon>Corynebacterium</taxon>
    </lineage>
</organism>